<gene>
    <name evidence="2" type="ORF">POL72_34565</name>
</gene>
<dbReference type="EMBL" id="JAQNDK010000004">
    <property type="protein sequence ID" value="MDC0682902.1"/>
    <property type="molecule type" value="Genomic_DNA"/>
</dbReference>
<evidence type="ECO:0000313" key="2">
    <source>
        <dbReference type="EMBL" id="MDC0682902.1"/>
    </source>
</evidence>
<dbReference type="PROSITE" id="PS51257">
    <property type="entry name" value="PROKAR_LIPOPROTEIN"/>
    <property type="match status" value="1"/>
</dbReference>
<organism evidence="2 3">
    <name type="scientific">Sorangium atrum</name>
    <dbReference type="NCBI Taxonomy" id="2995308"/>
    <lineage>
        <taxon>Bacteria</taxon>
        <taxon>Pseudomonadati</taxon>
        <taxon>Myxococcota</taxon>
        <taxon>Polyangia</taxon>
        <taxon>Polyangiales</taxon>
        <taxon>Polyangiaceae</taxon>
        <taxon>Sorangium</taxon>
    </lineage>
</organism>
<name>A0ABT5C953_9BACT</name>
<comment type="caution">
    <text evidence="2">The sequence shown here is derived from an EMBL/GenBank/DDBJ whole genome shotgun (WGS) entry which is preliminary data.</text>
</comment>
<reference evidence="2 3" key="1">
    <citation type="submission" date="2023-01" db="EMBL/GenBank/DDBJ databases">
        <title>Minimal conservation of predation-associated metabolite biosynthetic gene clusters underscores biosynthetic potential of Myxococcota including descriptions for ten novel species: Archangium lansinium sp. nov., Myxococcus landrumus sp. nov., Nannocystis bai.</title>
        <authorList>
            <person name="Ahearne A."/>
            <person name="Stevens C."/>
            <person name="Dowd S."/>
        </authorList>
    </citation>
    <scope>NUCLEOTIDE SEQUENCE [LARGE SCALE GENOMIC DNA]</scope>
    <source>
        <strain evidence="2 3">WIWO2</strain>
    </source>
</reference>
<evidence type="ECO:0000313" key="3">
    <source>
        <dbReference type="Proteomes" id="UP001217485"/>
    </source>
</evidence>
<evidence type="ECO:0000259" key="1">
    <source>
        <dbReference type="Pfam" id="PF13810"/>
    </source>
</evidence>
<proteinExistence type="predicted"/>
<keyword evidence="3" id="KW-1185">Reference proteome</keyword>
<dbReference type="InterPro" id="IPR025442">
    <property type="entry name" value="DUF4185"/>
</dbReference>
<dbReference type="Proteomes" id="UP001217485">
    <property type="component" value="Unassembled WGS sequence"/>
</dbReference>
<feature type="domain" description="DUF4185" evidence="1">
    <location>
        <begin position="218"/>
        <end position="332"/>
    </location>
</feature>
<protein>
    <submittedName>
        <fullName evidence="2">DUF4185 domain-containing protein</fullName>
    </submittedName>
</protein>
<sequence>MSSLRLSLTPARSVPIVLAHLVLAACGGEPGPGVESAEEIGVVEKGAWIEGRDGGDSAVAWGKSVWVYGDTVLTQADEAGTNWHHNSFDISDDLDASDGIGGFSSPADSVGAPGYFIAPTADEQAFNDAHAGDDCAEAPCGARWAVWPGAPVFDAARDRALIPYGLIYAEPGDFNFRGVGQSFAIWEGLDEAPERPIVDASAEHPDLLFGEGEPGWGAAVVAHGDDLYTFACDGGLSKPCSLARVPLETPLDRGAFRYFDGDGWSDDASEAAELFDGAPIMSVSYCEHLGAWLAVYAPPFDHRIVARTAPDLVGPWSEESTLVTAPEEHAPYDAVHHVEYEEDGGRVQYITYSRPTSGWFGSEFALVRVVLK</sequence>
<dbReference type="RefSeq" id="WP_272101052.1">
    <property type="nucleotide sequence ID" value="NZ_JAQNDK010000004.1"/>
</dbReference>
<dbReference type="Pfam" id="PF13810">
    <property type="entry name" value="DUF4185"/>
    <property type="match status" value="1"/>
</dbReference>
<accession>A0ABT5C953</accession>